<dbReference type="AlphaFoldDB" id="A0A9P7I1K5"/>
<reference evidence="2" key="1">
    <citation type="journal article" date="2020" name="bioRxiv">
        <title>Historical genomics reveals the evolutionary mechanisms behind multiple outbreaks of the host-specific coffee wilt pathogen Fusarium xylarioides.</title>
        <authorList>
            <person name="Peck D."/>
            <person name="Nowell R.W."/>
            <person name="Flood J."/>
            <person name="Ryan M.J."/>
            <person name="Barraclough T.G."/>
        </authorList>
    </citation>
    <scope>NUCLEOTIDE SEQUENCE</scope>
    <source>
        <strain evidence="2">IMI 127659i</strain>
    </source>
</reference>
<keyword evidence="3" id="KW-1185">Reference proteome</keyword>
<gene>
    <name evidence="2" type="ORF">H9Q72_006161</name>
</gene>
<feature type="compositionally biased region" description="Low complexity" evidence="1">
    <location>
        <begin position="9"/>
        <end position="56"/>
    </location>
</feature>
<feature type="region of interest" description="Disordered" evidence="1">
    <location>
        <begin position="114"/>
        <end position="135"/>
    </location>
</feature>
<name>A0A9P7I1K5_9HYPO</name>
<dbReference type="Proteomes" id="UP000750502">
    <property type="component" value="Unassembled WGS sequence"/>
</dbReference>
<proteinExistence type="predicted"/>
<dbReference type="EMBL" id="JADFTT010000186">
    <property type="protein sequence ID" value="KAG5765759.1"/>
    <property type="molecule type" value="Genomic_DNA"/>
</dbReference>
<organism evidence="2 3">
    <name type="scientific">Fusarium xylarioides</name>
    <dbReference type="NCBI Taxonomy" id="221167"/>
    <lineage>
        <taxon>Eukaryota</taxon>
        <taxon>Fungi</taxon>
        <taxon>Dikarya</taxon>
        <taxon>Ascomycota</taxon>
        <taxon>Pezizomycotina</taxon>
        <taxon>Sordariomycetes</taxon>
        <taxon>Hypocreomycetidae</taxon>
        <taxon>Hypocreales</taxon>
        <taxon>Nectriaceae</taxon>
        <taxon>Fusarium</taxon>
        <taxon>Fusarium fujikuroi species complex</taxon>
    </lineage>
</organism>
<protein>
    <submittedName>
        <fullName evidence="2">Uncharacterized protein</fullName>
    </submittedName>
</protein>
<evidence type="ECO:0000313" key="3">
    <source>
        <dbReference type="Proteomes" id="UP000750502"/>
    </source>
</evidence>
<evidence type="ECO:0000313" key="2">
    <source>
        <dbReference type="EMBL" id="KAG5765759.1"/>
    </source>
</evidence>
<accession>A0A9P7I1K5</accession>
<dbReference type="OrthoDB" id="10316974at2759"/>
<comment type="caution">
    <text evidence="2">The sequence shown here is derived from an EMBL/GenBank/DDBJ whole genome shotgun (WGS) entry which is preliminary data.</text>
</comment>
<feature type="compositionally biased region" description="Polar residues" evidence="1">
    <location>
        <begin position="119"/>
        <end position="128"/>
    </location>
</feature>
<evidence type="ECO:0000256" key="1">
    <source>
        <dbReference type="SAM" id="MobiDB-lite"/>
    </source>
</evidence>
<feature type="region of interest" description="Disordered" evidence="1">
    <location>
        <begin position="1"/>
        <end position="67"/>
    </location>
</feature>
<sequence length="203" mass="22052">MPPQKSTRQKATSQKATAQKATSQKATAQKATRQKATAQESTSQKSTSQKSTQKSSVEGTESPPDVKGNWYNLLEALVGSANGNKNTVRGSHNNTILIGNDNKNELDGSKNLVAERGARNNNKSQGDSNKIGLRGDDISHTPGSINDIIIYLTDCSKSKKGSTNGCQQRGKKEKDISEAWLDQIRRMCEGYLPKGSSWNEILQ</sequence>
<reference evidence="2" key="2">
    <citation type="submission" date="2020-10" db="EMBL/GenBank/DDBJ databases">
        <authorList>
            <person name="Peck L.D."/>
            <person name="Nowell R.W."/>
            <person name="Flood J."/>
            <person name="Ryan M.J."/>
            <person name="Barraclough T.G."/>
        </authorList>
    </citation>
    <scope>NUCLEOTIDE SEQUENCE</scope>
    <source>
        <strain evidence="2">IMI 127659i</strain>
    </source>
</reference>